<dbReference type="AlphaFoldDB" id="A0AAN7HCC1"/>
<proteinExistence type="inferred from homology"/>
<dbReference type="Proteomes" id="UP001303760">
    <property type="component" value="Unassembled WGS sequence"/>
</dbReference>
<reference evidence="3" key="1">
    <citation type="journal article" date="2023" name="Mol. Phylogenet. Evol.">
        <title>Genome-scale phylogeny and comparative genomics of the fungal order Sordariales.</title>
        <authorList>
            <person name="Hensen N."/>
            <person name="Bonometti L."/>
            <person name="Westerberg I."/>
            <person name="Brannstrom I.O."/>
            <person name="Guillou S."/>
            <person name="Cros-Aarteil S."/>
            <person name="Calhoun S."/>
            <person name="Haridas S."/>
            <person name="Kuo A."/>
            <person name="Mondo S."/>
            <person name="Pangilinan J."/>
            <person name="Riley R."/>
            <person name="LaButti K."/>
            <person name="Andreopoulos B."/>
            <person name="Lipzen A."/>
            <person name="Chen C."/>
            <person name="Yan M."/>
            <person name="Daum C."/>
            <person name="Ng V."/>
            <person name="Clum A."/>
            <person name="Steindorff A."/>
            <person name="Ohm R.A."/>
            <person name="Martin F."/>
            <person name="Silar P."/>
            <person name="Natvig D.O."/>
            <person name="Lalanne C."/>
            <person name="Gautier V."/>
            <person name="Ament-Velasquez S.L."/>
            <person name="Kruys A."/>
            <person name="Hutchinson M.I."/>
            <person name="Powell A.J."/>
            <person name="Barry K."/>
            <person name="Miller A.N."/>
            <person name="Grigoriev I.V."/>
            <person name="Debuchy R."/>
            <person name="Gladieux P."/>
            <person name="Hiltunen Thoren M."/>
            <person name="Johannesson H."/>
        </authorList>
    </citation>
    <scope>NUCLEOTIDE SEQUENCE</scope>
    <source>
        <strain evidence="3">CBS 532.94</strain>
    </source>
</reference>
<feature type="region of interest" description="Disordered" evidence="2">
    <location>
        <begin position="1"/>
        <end position="54"/>
    </location>
</feature>
<reference evidence="3" key="2">
    <citation type="submission" date="2023-05" db="EMBL/GenBank/DDBJ databases">
        <authorList>
            <consortium name="Lawrence Berkeley National Laboratory"/>
            <person name="Steindorff A."/>
            <person name="Hensen N."/>
            <person name="Bonometti L."/>
            <person name="Westerberg I."/>
            <person name="Brannstrom I.O."/>
            <person name="Guillou S."/>
            <person name="Cros-Aarteil S."/>
            <person name="Calhoun S."/>
            <person name="Haridas S."/>
            <person name="Kuo A."/>
            <person name="Mondo S."/>
            <person name="Pangilinan J."/>
            <person name="Riley R."/>
            <person name="Labutti K."/>
            <person name="Andreopoulos B."/>
            <person name="Lipzen A."/>
            <person name="Chen C."/>
            <person name="Yanf M."/>
            <person name="Daum C."/>
            <person name="Ng V."/>
            <person name="Clum A."/>
            <person name="Ohm R."/>
            <person name="Martin F."/>
            <person name="Silar P."/>
            <person name="Natvig D."/>
            <person name="Lalanne C."/>
            <person name="Gautier V."/>
            <person name="Ament-Velasquez S.L."/>
            <person name="Kruys A."/>
            <person name="Hutchinson M.I."/>
            <person name="Powell A.J."/>
            <person name="Barry K."/>
            <person name="Miller A.N."/>
            <person name="Grigoriev I.V."/>
            <person name="Debuchy R."/>
            <person name="Gladieux P."/>
            <person name="Thoren M.H."/>
            <person name="Johannesson H."/>
        </authorList>
    </citation>
    <scope>NUCLEOTIDE SEQUENCE</scope>
    <source>
        <strain evidence="3">CBS 532.94</strain>
    </source>
</reference>
<evidence type="ECO:0000313" key="4">
    <source>
        <dbReference type="Proteomes" id="UP001303760"/>
    </source>
</evidence>
<dbReference type="InterPro" id="IPR029063">
    <property type="entry name" value="SAM-dependent_MTases_sf"/>
</dbReference>
<dbReference type="SUPFAM" id="SSF53335">
    <property type="entry name" value="S-adenosyl-L-methionine-dependent methyltransferases"/>
    <property type="match status" value="1"/>
</dbReference>
<accession>A0AAN7HCC1</accession>
<name>A0AAN7HCC1_9PEZI</name>
<organism evidence="3 4">
    <name type="scientific">Achaetomium macrosporum</name>
    <dbReference type="NCBI Taxonomy" id="79813"/>
    <lineage>
        <taxon>Eukaryota</taxon>
        <taxon>Fungi</taxon>
        <taxon>Dikarya</taxon>
        <taxon>Ascomycota</taxon>
        <taxon>Pezizomycotina</taxon>
        <taxon>Sordariomycetes</taxon>
        <taxon>Sordariomycetidae</taxon>
        <taxon>Sordariales</taxon>
        <taxon>Chaetomiaceae</taxon>
        <taxon>Achaetomium</taxon>
    </lineage>
</organism>
<dbReference type="Gene3D" id="3.40.50.150">
    <property type="entry name" value="Vaccinia Virus protein VP39"/>
    <property type="match status" value="1"/>
</dbReference>
<evidence type="ECO:0000256" key="2">
    <source>
        <dbReference type="SAM" id="MobiDB-lite"/>
    </source>
</evidence>
<dbReference type="GO" id="GO:0008168">
    <property type="term" value="F:methyltransferase activity"/>
    <property type="evidence" value="ECO:0007669"/>
    <property type="project" value="TreeGrafter"/>
</dbReference>
<gene>
    <name evidence="3" type="ORF">C8A03DRAFT_14050</name>
</gene>
<comment type="similarity">
    <text evidence="1">Belongs to the methyltransferase superfamily. LaeA methyltransferase family.</text>
</comment>
<dbReference type="Pfam" id="PF13489">
    <property type="entry name" value="Methyltransf_23"/>
    <property type="match status" value="1"/>
</dbReference>
<sequence length="365" mass="40915">MSSDPTQISPGKPSSPAPATEQLSSSHILPAEHWTTRAIDDDRDSSLGDSDTASSTASLSASILEYRTLHGRTYHSDKITDAQYWTPNDERQMEASDIIHHCLTLVHDGKLFKAPLKDDIQVVTDSSKTVLDVGTGTGIWAIDFADQYPHALVTGTDISPIQPTWVPPNCKFEMDDATLEWTYADGHFDYIHMRYLFGSIADWPALLRRAYRCCKPGGWVESFEASCVFRSDDGSLVEGSPMDQWGRVFVEAGKRFGRPFDVVGEGLVQDAFRKAGFEEITEWEFKCPIGGWPKNEKLKEIGLYALAGIDQDIEGWILFVWAQVMGWSKEQVAVYIAHLRKQLRDTNVHGYALMRCVYGRKPEKG</sequence>
<evidence type="ECO:0000256" key="1">
    <source>
        <dbReference type="ARBA" id="ARBA00038158"/>
    </source>
</evidence>
<dbReference type="PANTHER" id="PTHR43591">
    <property type="entry name" value="METHYLTRANSFERASE"/>
    <property type="match status" value="1"/>
</dbReference>
<keyword evidence="4" id="KW-1185">Reference proteome</keyword>
<evidence type="ECO:0000313" key="3">
    <source>
        <dbReference type="EMBL" id="KAK4239582.1"/>
    </source>
</evidence>
<dbReference type="CDD" id="cd02440">
    <property type="entry name" value="AdoMet_MTases"/>
    <property type="match status" value="1"/>
</dbReference>
<protein>
    <submittedName>
        <fullName evidence="3">Phosphomethylethanolamine N-methyltransferase</fullName>
    </submittedName>
</protein>
<dbReference type="EMBL" id="MU860060">
    <property type="protein sequence ID" value="KAK4239582.1"/>
    <property type="molecule type" value="Genomic_DNA"/>
</dbReference>
<feature type="compositionally biased region" description="Basic and acidic residues" evidence="2">
    <location>
        <begin position="34"/>
        <end position="46"/>
    </location>
</feature>
<comment type="caution">
    <text evidence="3">The sequence shown here is derived from an EMBL/GenBank/DDBJ whole genome shotgun (WGS) entry which is preliminary data.</text>
</comment>
<dbReference type="PANTHER" id="PTHR43591:SF10">
    <property type="entry name" value="ABC TRANSMEMBRANE TYPE-1 DOMAIN-CONTAINING PROTEIN-RELATED"/>
    <property type="match status" value="1"/>
</dbReference>